<keyword evidence="3" id="KW-1185">Reference proteome</keyword>
<evidence type="ECO:0000313" key="2">
    <source>
        <dbReference type="EMBL" id="CBJ28425.1"/>
    </source>
</evidence>
<feature type="region of interest" description="Disordered" evidence="1">
    <location>
        <begin position="280"/>
        <end position="302"/>
    </location>
</feature>
<sequence length="323" mass="33289">MGSPYMDMPYLTHHGTTFGGGSMTGAHVGSPVGQHPHALDFARGQHFPPPPPGSFVVGGMGQYGGAGGQGGVFGGSVAGGMGFAAGGGGFHHPGFGPGYGSFSNGGGHAEMPVFGGPGVPGPGHLPYGWSHAGGNAPALTWQTGVAGSPSLPVPKAEPGHEQALAPVLPHTPAAKSTHAPTTVEVPKAEPGKEQAPAPVLPHTPAAESIHAPTGDTNPPAETPAISAQVQLCRQLTGVASPTVGRMRKTLGEFANLHDMIGRKRQWQRFLRDVVAADGWSKTSENSDRGGENVHKPTSRPNLNFRMPTRIIRAEVASKWYEEH</sequence>
<organism evidence="2 3">
    <name type="scientific">Ectocarpus siliculosus</name>
    <name type="common">Brown alga</name>
    <name type="synonym">Conferva siliculosa</name>
    <dbReference type="NCBI Taxonomy" id="2880"/>
    <lineage>
        <taxon>Eukaryota</taxon>
        <taxon>Sar</taxon>
        <taxon>Stramenopiles</taxon>
        <taxon>Ochrophyta</taxon>
        <taxon>PX clade</taxon>
        <taxon>Phaeophyceae</taxon>
        <taxon>Ectocarpales</taxon>
        <taxon>Ectocarpaceae</taxon>
        <taxon>Ectocarpus</taxon>
    </lineage>
</organism>
<feature type="compositionally biased region" description="Basic and acidic residues" evidence="1">
    <location>
        <begin position="284"/>
        <end position="294"/>
    </location>
</feature>
<reference evidence="2 3" key="1">
    <citation type="journal article" date="2010" name="Nature">
        <title>The Ectocarpus genome and the independent evolution of multicellularity in brown algae.</title>
        <authorList>
            <person name="Cock J.M."/>
            <person name="Sterck L."/>
            <person name="Rouze P."/>
            <person name="Scornet D."/>
            <person name="Allen A.E."/>
            <person name="Amoutzias G."/>
            <person name="Anthouard V."/>
            <person name="Artiguenave F."/>
            <person name="Aury J.M."/>
            <person name="Badger J.H."/>
            <person name="Beszteri B."/>
            <person name="Billiau K."/>
            <person name="Bonnet E."/>
            <person name="Bothwell J.H."/>
            <person name="Bowler C."/>
            <person name="Boyen C."/>
            <person name="Brownlee C."/>
            <person name="Carrano C.J."/>
            <person name="Charrier B."/>
            <person name="Cho G.Y."/>
            <person name="Coelho S.M."/>
            <person name="Collen J."/>
            <person name="Corre E."/>
            <person name="Da Silva C."/>
            <person name="Delage L."/>
            <person name="Delaroque N."/>
            <person name="Dittami S.M."/>
            <person name="Doulbeau S."/>
            <person name="Elias M."/>
            <person name="Farnham G."/>
            <person name="Gachon C.M."/>
            <person name="Gschloessl B."/>
            <person name="Heesch S."/>
            <person name="Jabbari K."/>
            <person name="Jubin C."/>
            <person name="Kawai H."/>
            <person name="Kimura K."/>
            <person name="Kloareg B."/>
            <person name="Kupper F.C."/>
            <person name="Lang D."/>
            <person name="Le Bail A."/>
            <person name="Leblanc C."/>
            <person name="Lerouge P."/>
            <person name="Lohr M."/>
            <person name="Lopez P.J."/>
            <person name="Martens C."/>
            <person name="Maumus F."/>
            <person name="Michel G."/>
            <person name="Miranda-Saavedra D."/>
            <person name="Morales J."/>
            <person name="Moreau H."/>
            <person name="Motomura T."/>
            <person name="Nagasato C."/>
            <person name="Napoli C.A."/>
            <person name="Nelson D.R."/>
            <person name="Nyvall-Collen P."/>
            <person name="Peters A.F."/>
            <person name="Pommier C."/>
            <person name="Potin P."/>
            <person name="Poulain J."/>
            <person name="Quesneville H."/>
            <person name="Read B."/>
            <person name="Rensing S.A."/>
            <person name="Ritter A."/>
            <person name="Rousvoal S."/>
            <person name="Samanta M."/>
            <person name="Samson G."/>
            <person name="Schroeder D.C."/>
            <person name="Segurens B."/>
            <person name="Strittmatter M."/>
            <person name="Tonon T."/>
            <person name="Tregear J.W."/>
            <person name="Valentin K."/>
            <person name="von Dassow P."/>
            <person name="Yamagishi T."/>
            <person name="Van de Peer Y."/>
            <person name="Wincker P."/>
        </authorList>
    </citation>
    <scope>NUCLEOTIDE SEQUENCE [LARGE SCALE GENOMIC DNA]</scope>
    <source>
        <strain evidence="3">Ec32 / CCAP1310/4</strain>
    </source>
</reference>
<gene>
    <name evidence="2" type="ORF">Esi_0105_0036</name>
</gene>
<dbReference type="EMBL" id="FN647737">
    <property type="protein sequence ID" value="CBJ28425.1"/>
    <property type="molecule type" value="Genomic_DNA"/>
</dbReference>
<dbReference type="EMBL" id="FN649755">
    <property type="protein sequence ID" value="CBJ28425.1"/>
    <property type="molecule type" value="Genomic_DNA"/>
</dbReference>
<dbReference type="AlphaFoldDB" id="D7FH50"/>
<dbReference type="InParanoid" id="D7FH50"/>
<name>D7FH50_ECTSI</name>
<evidence type="ECO:0000256" key="1">
    <source>
        <dbReference type="SAM" id="MobiDB-lite"/>
    </source>
</evidence>
<accession>D7FH50</accession>
<evidence type="ECO:0000313" key="3">
    <source>
        <dbReference type="Proteomes" id="UP000002630"/>
    </source>
</evidence>
<protein>
    <submittedName>
        <fullName evidence="2">Uncharacterized protein</fullName>
    </submittedName>
</protein>
<feature type="region of interest" description="Disordered" evidence="1">
    <location>
        <begin position="171"/>
        <end position="219"/>
    </location>
</feature>
<proteinExistence type="predicted"/>
<dbReference type="Proteomes" id="UP000002630">
    <property type="component" value="Linkage Group LG30"/>
</dbReference>